<dbReference type="EMBL" id="BAAABM010000004">
    <property type="protein sequence ID" value="GAA0316900.1"/>
    <property type="molecule type" value="Genomic_DNA"/>
</dbReference>
<reference evidence="1 2" key="1">
    <citation type="journal article" date="2019" name="Int. J. Syst. Evol. Microbiol.">
        <title>The Global Catalogue of Microorganisms (GCM) 10K type strain sequencing project: providing services to taxonomists for standard genome sequencing and annotation.</title>
        <authorList>
            <consortium name="The Broad Institute Genomics Platform"/>
            <consortium name="The Broad Institute Genome Sequencing Center for Infectious Disease"/>
            <person name="Wu L."/>
            <person name="Ma J."/>
        </authorList>
    </citation>
    <scope>NUCLEOTIDE SEQUENCE [LARGE SCALE GENOMIC DNA]</scope>
    <source>
        <strain evidence="1 2">JCM 3146</strain>
    </source>
</reference>
<accession>A0ABN0VU03</accession>
<proteinExistence type="predicted"/>
<name>A0ABN0VU03_9ACTN</name>
<evidence type="ECO:0000313" key="2">
    <source>
        <dbReference type="Proteomes" id="UP001501822"/>
    </source>
</evidence>
<dbReference type="RefSeq" id="WP_252803271.1">
    <property type="nucleotide sequence ID" value="NZ_BAAABM010000004.1"/>
</dbReference>
<organism evidence="1 2">
    <name type="scientific">Actinoallomurus spadix</name>
    <dbReference type="NCBI Taxonomy" id="79912"/>
    <lineage>
        <taxon>Bacteria</taxon>
        <taxon>Bacillati</taxon>
        <taxon>Actinomycetota</taxon>
        <taxon>Actinomycetes</taxon>
        <taxon>Streptosporangiales</taxon>
        <taxon>Thermomonosporaceae</taxon>
        <taxon>Actinoallomurus</taxon>
    </lineage>
</organism>
<dbReference type="Pfam" id="PF20242">
    <property type="entry name" value="Emfourin"/>
    <property type="match status" value="1"/>
</dbReference>
<sequence length="84" mass="9114">MKVTVTRSGGFAGMVRRAEIDSADHPAVARLVDEIDLGDVPEPAPAPDRFVYEVEVDDHCVPVAETDLCGPLRDLVDYVLAHGR</sequence>
<evidence type="ECO:0000313" key="1">
    <source>
        <dbReference type="EMBL" id="GAA0316900.1"/>
    </source>
</evidence>
<dbReference type="Proteomes" id="UP001501822">
    <property type="component" value="Unassembled WGS sequence"/>
</dbReference>
<dbReference type="InterPro" id="IPR049457">
    <property type="entry name" value="Emfourin"/>
</dbReference>
<keyword evidence="2" id="KW-1185">Reference proteome</keyword>
<comment type="caution">
    <text evidence="1">The sequence shown here is derived from an EMBL/GenBank/DDBJ whole genome shotgun (WGS) entry which is preliminary data.</text>
</comment>
<gene>
    <name evidence="1" type="ORF">GCM10010151_03520</name>
</gene>
<protein>
    <submittedName>
        <fullName evidence="1">Uncharacterized protein</fullName>
    </submittedName>
</protein>